<evidence type="ECO:0000313" key="3">
    <source>
        <dbReference type="Proteomes" id="UP000694556"/>
    </source>
</evidence>
<dbReference type="PANTHER" id="PTHR21595:SF2">
    <property type="entry name" value="CALMODULIN-REGULATED SPECTRIN-ASSOCIATED PROTEIN 3"/>
    <property type="match status" value="1"/>
</dbReference>
<dbReference type="Pfam" id="PF17095">
    <property type="entry name" value="CAMSAP_CC1"/>
    <property type="match status" value="1"/>
</dbReference>
<dbReference type="InterPro" id="IPR031372">
    <property type="entry name" value="CAMSAP_CC1"/>
</dbReference>
<dbReference type="Proteomes" id="UP000694556">
    <property type="component" value="Unassembled WGS sequence"/>
</dbReference>
<sequence>MTSFEKRRAIEAQKQRIEAIFAKHRQRLGKSAFLQLQQRGGGPEEPPPDSGGGR</sequence>
<evidence type="ECO:0000313" key="2">
    <source>
        <dbReference type="Ensembl" id="ENSCMMP00000006079.1"/>
    </source>
</evidence>
<dbReference type="GO" id="GO:0005516">
    <property type="term" value="F:calmodulin binding"/>
    <property type="evidence" value="ECO:0007669"/>
    <property type="project" value="InterPro"/>
</dbReference>
<accession>A0A8C3BJL4</accession>
<evidence type="ECO:0000256" key="1">
    <source>
        <dbReference type="SAM" id="MobiDB-lite"/>
    </source>
</evidence>
<name>A0A8C3BJL4_CAIMO</name>
<feature type="compositionally biased region" description="Pro residues" evidence="1">
    <location>
        <begin position="44"/>
        <end position="54"/>
    </location>
</feature>
<dbReference type="InterPro" id="IPR032940">
    <property type="entry name" value="CAMSAP"/>
</dbReference>
<reference evidence="2" key="2">
    <citation type="submission" date="2025-09" db="UniProtKB">
        <authorList>
            <consortium name="Ensembl"/>
        </authorList>
    </citation>
    <scope>IDENTIFICATION</scope>
</reference>
<dbReference type="GO" id="GO:0036449">
    <property type="term" value="C:microtubule minus-end"/>
    <property type="evidence" value="ECO:0007669"/>
    <property type="project" value="TreeGrafter"/>
</dbReference>
<dbReference type="GO" id="GO:0007026">
    <property type="term" value="P:negative regulation of microtubule depolymerization"/>
    <property type="evidence" value="ECO:0007669"/>
    <property type="project" value="TreeGrafter"/>
</dbReference>
<dbReference type="GO" id="GO:0031175">
    <property type="term" value="P:neuron projection development"/>
    <property type="evidence" value="ECO:0007669"/>
    <property type="project" value="InterPro"/>
</dbReference>
<protein>
    <submittedName>
        <fullName evidence="2">Uncharacterized protein</fullName>
    </submittedName>
</protein>
<dbReference type="Ensembl" id="ENSCMMT00000006754.1">
    <property type="protein sequence ID" value="ENSCMMP00000006079.1"/>
    <property type="gene ID" value="ENSCMMG00000003887.1"/>
</dbReference>
<proteinExistence type="predicted"/>
<organism evidence="2 3">
    <name type="scientific">Cairina moschata</name>
    <name type="common">Muscovy duck</name>
    <dbReference type="NCBI Taxonomy" id="8855"/>
    <lineage>
        <taxon>Eukaryota</taxon>
        <taxon>Metazoa</taxon>
        <taxon>Chordata</taxon>
        <taxon>Craniata</taxon>
        <taxon>Vertebrata</taxon>
        <taxon>Euteleostomi</taxon>
        <taxon>Archelosauria</taxon>
        <taxon>Archosauria</taxon>
        <taxon>Dinosauria</taxon>
        <taxon>Saurischia</taxon>
        <taxon>Theropoda</taxon>
        <taxon>Coelurosauria</taxon>
        <taxon>Aves</taxon>
        <taxon>Neognathae</taxon>
        <taxon>Galloanserae</taxon>
        <taxon>Anseriformes</taxon>
        <taxon>Anatidae</taxon>
        <taxon>Anatinae</taxon>
        <taxon>Cairina</taxon>
    </lineage>
</organism>
<dbReference type="GO" id="GO:0031122">
    <property type="term" value="P:cytoplasmic microtubule organization"/>
    <property type="evidence" value="ECO:0007669"/>
    <property type="project" value="TreeGrafter"/>
</dbReference>
<dbReference type="PANTHER" id="PTHR21595">
    <property type="entry name" value="PATRONIN"/>
    <property type="match status" value="1"/>
</dbReference>
<dbReference type="GO" id="GO:0051011">
    <property type="term" value="F:microtubule minus-end binding"/>
    <property type="evidence" value="ECO:0007669"/>
    <property type="project" value="TreeGrafter"/>
</dbReference>
<feature type="region of interest" description="Disordered" evidence="1">
    <location>
        <begin position="30"/>
        <end position="54"/>
    </location>
</feature>
<dbReference type="GO" id="GO:0030507">
    <property type="term" value="F:spectrin binding"/>
    <property type="evidence" value="ECO:0007669"/>
    <property type="project" value="InterPro"/>
</dbReference>
<reference evidence="2" key="1">
    <citation type="submission" date="2025-08" db="UniProtKB">
        <authorList>
            <consortium name="Ensembl"/>
        </authorList>
    </citation>
    <scope>IDENTIFICATION</scope>
</reference>
<dbReference type="AlphaFoldDB" id="A0A8C3BJL4"/>
<keyword evidence="3" id="KW-1185">Reference proteome</keyword>